<feature type="transmembrane region" description="Helical" evidence="1">
    <location>
        <begin position="162"/>
        <end position="180"/>
    </location>
</feature>
<accession>A0A3D8J6N8</accession>
<evidence type="ECO:0000313" key="3">
    <source>
        <dbReference type="Proteomes" id="UP000256424"/>
    </source>
</evidence>
<organism evidence="2 3">
    <name type="scientific">Helicobacter aurati</name>
    <dbReference type="NCBI Taxonomy" id="137778"/>
    <lineage>
        <taxon>Bacteria</taxon>
        <taxon>Pseudomonadati</taxon>
        <taxon>Campylobacterota</taxon>
        <taxon>Epsilonproteobacteria</taxon>
        <taxon>Campylobacterales</taxon>
        <taxon>Helicobacteraceae</taxon>
        <taxon>Helicobacter</taxon>
    </lineage>
</organism>
<gene>
    <name evidence="2" type="ORF">CQA66_02975</name>
</gene>
<evidence type="ECO:0008006" key="4">
    <source>
        <dbReference type="Google" id="ProtNLM"/>
    </source>
</evidence>
<keyword evidence="3" id="KW-1185">Reference proteome</keyword>
<sequence length="182" mass="20673">MKITKKSWMQIHTYLSLFFLPAAITYALTGALYICNFKEDAWANISEYKLHSAPNKGEEAQTMIDILQKHNLEIPKNTEVRMFRGNPTMGNLRYNVSIIKEKNGDYVLRAVERSLYGVLLLMHKSKGKYYFDIIAIGFSISLMLFYLSGLIVTSFAKKNRKAAFSTMGLGFVITGIAIYCSI</sequence>
<dbReference type="Proteomes" id="UP000256424">
    <property type="component" value="Unassembled WGS sequence"/>
</dbReference>
<keyword evidence="1" id="KW-0472">Membrane</keyword>
<evidence type="ECO:0000313" key="2">
    <source>
        <dbReference type="EMBL" id="RDU72865.1"/>
    </source>
</evidence>
<keyword evidence="1" id="KW-0812">Transmembrane</keyword>
<feature type="transmembrane region" description="Helical" evidence="1">
    <location>
        <begin position="129"/>
        <end position="156"/>
    </location>
</feature>
<evidence type="ECO:0000256" key="1">
    <source>
        <dbReference type="SAM" id="Phobius"/>
    </source>
</evidence>
<protein>
    <recommendedName>
        <fullName evidence="4">Integral membrane protein</fullName>
    </recommendedName>
</protein>
<dbReference type="OrthoDB" id="5327112at2"/>
<keyword evidence="1" id="KW-1133">Transmembrane helix</keyword>
<proteinExistence type="predicted"/>
<reference evidence="2 3" key="1">
    <citation type="submission" date="2018-04" db="EMBL/GenBank/DDBJ databases">
        <title>Novel Campyloabacter and Helicobacter Species and Strains.</title>
        <authorList>
            <person name="Mannion A.J."/>
            <person name="Shen Z."/>
            <person name="Fox J.G."/>
        </authorList>
    </citation>
    <scope>NUCLEOTIDE SEQUENCE [LARGE SCALE GENOMIC DNA]</scope>
    <source>
        <strain evidence="2 3">MIT 97-5075</strain>
    </source>
</reference>
<comment type="caution">
    <text evidence="2">The sequence shown here is derived from an EMBL/GenBank/DDBJ whole genome shotgun (WGS) entry which is preliminary data.</text>
</comment>
<name>A0A3D8J6N8_9HELI</name>
<dbReference type="EMBL" id="NXLW01000004">
    <property type="protein sequence ID" value="RDU72865.1"/>
    <property type="molecule type" value="Genomic_DNA"/>
</dbReference>
<dbReference type="InterPro" id="IPR005625">
    <property type="entry name" value="PepSY-ass_TM"/>
</dbReference>
<feature type="transmembrane region" description="Helical" evidence="1">
    <location>
        <begin position="14"/>
        <end position="35"/>
    </location>
</feature>
<dbReference type="AlphaFoldDB" id="A0A3D8J6N8"/>
<dbReference type="Pfam" id="PF03929">
    <property type="entry name" value="PepSY_TM"/>
    <property type="match status" value="1"/>
</dbReference>
<dbReference type="RefSeq" id="WP_104763141.1">
    <property type="nucleotide sequence ID" value="NZ_FZPM01000014.1"/>
</dbReference>